<name>A0ABU8H438_9SPHN</name>
<comment type="caution">
    <text evidence="4">The sequence shown here is derived from an EMBL/GenBank/DDBJ whole genome shotgun (WGS) entry which is preliminary data.</text>
</comment>
<evidence type="ECO:0000259" key="3">
    <source>
        <dbReference type="Pfam" id="PF00534"/>
    </source>
</evidence>
<dbReference type="Proteomes" id="UP001367771">
    <property type="component" value="Unassembled WGS sequence"/>
</dbReference>
<proteinExistence type="predicted"/>
<gene>
    <name evidence="4" type="ORF">V8201_11985</name>
</gene>
<dbReference type="Gene3D" id="3.40.50.2000">
    <property type="entry name" value="Glycogen Phosphorylase B"/>
    <property type="match status" value="1"/>
</dbReference>
<keyword evidence="1" id="KW-0808">Transferase</keyword>
<feature type="domain" description="Glycosyl transferase family 1" evidence="3">
    <location>
        <begin position="216"/>
        <end position="332"/>
    </location>
</feature>
<dbReference type="PANTHER" id="PTHR46401:SF2">
    <property type="entry name" value="GLYCOSYLTRANSFERASE WBBK-RELATED"/>
    <property type="match status" value="1"/>
</dbReference>
<evidence type="ECO:0000256" key="1">
    <source>
        <dbReference type="ARBA" id="ARBA00022679"/>
    </source>
</evidence>
<dbReference type="Pfam" id="PF00534">
    <property type="entry name" value="Glycos_transf_1"/>
    <property type="match status" value="1"/>
</dbReference>
<protein>
    <submittedName>
        <fullName evidence="4">Glycosyltransferase family 1 protein</fullName>
    </submittedName>
</protein>
<keyword evidence="5" id="KW-1185">Reference proteome</keyword>
<feature type="compositionally biased region" description="Low complexity" evidence="2">
    <location>
        <begin position="395"/>
        <end position="404"/>
    </location>
</feature>
<evidence type="ECO:0000256" key="2">
    <source>
        <dbReference type="SAM" id="MobiDB-lite"/>
    </source>
</evidence>
<dbReference type="PANTHER" id="PTHR46401">
    <property type="entry name" value="GLYCOSYLTRANSFERASE WBBK-RELATED"/>
    <property type="match status" value="1"/>
</dbReference>
<dbReference type="InterPro" id="IPR001296">
    <property type="entry name" value="Glyco_trans_1"/>
</dbReference>
<reference evidence="4 5" key="1">
    <citation type="journal article" date="2013" name="Int. J. Syst. Evol. Microbiol.">
        <title>Sphingomonas kyungheensis sp. nov., a bacterium with ginsenoside-converting activity isolated from soil of a ginseng field.</title>
        <authorList>
            <person name="Son H.M."/>
            <person name="Yang J.E."/>
            <person name="Park Y."/>
            <person name="Han C.K."/>
            <person name="Kim S.G."/>
            <person name="Kook M."/>
            <person name="Yi T.H."/>
        </authorList>
    </citation>
    <scope>NUCLEOTIDE SEQUENCE [LARGE SCALE GENOMIC DNA]</scope>
    <source>
        <strain evidence="4 5">LMG 26582</strain>
    </source>
</reference>
<organism evidence="4 5">
    <name type="scientific">Sphingomonas kyungheensis</name>
    <dbReference type="NCBI Taxonomy" id="1069987"/>
    <lineage>
        <taxon>Bacteria</taxon>
        <taxon>Pseudomonadati</taxon>
        <taxon>Pseudomonadota</taxon>
        <taxon>Alphaproteobacteria</taxon>
        <taxon>Sphingomonadales</taxon>
        <taxon>Sphingomonadaceae</taxon>
        <taxon>Sphingomonas</taxon>
    </lineage>
</organism>
<dbReference type="SUPFAM" id="SSF53756">
    <property type="entry name" value="UDP-Glycosyltransferase/glycogen phosphorylase"/>
    <property type="match status" value="1"/>
</dbReference>
<evidence type="ECO:0000313" key="5">
    <source>
        <dbReference type="Proteomes" id="UP001367771"/>
    </source>
</evidence>
<sequence>MAVDPGFCGAAEGEAPVLLDVTRLVALRWGGRPATGIDRICLAYLAHYAGTARAVVQHRGVIRMLGAAASRRLFAVLAAPSRGVRLRLGLALAAALARGERPRPGSLYVNAGHTDYDLPAHVGWVARHRLRAIYLIHDLIPIRHPDHCRPHAVRRHTGRVASALRHGAGIVVGSEAVARDLAAHAREARLRCPPVVVAPLAGAELPRVEPGPAAGDYFLCVGTIESRKNHALLLAVWERLCAAQCDPPRLVIAGRWGTGADGVRAALAASAMAGGRITIVEACDDAALAALMQGARAMLMPSLAEGFGLPMAEALALGIPVIASDLPCFREVGQGIPCLLDPHDVAGWTARIAGFDRAAAQRQRRIDALRGYRPPRWDQHFAQVDAWLTTLTRPAAPADAAPGPGRRPRAGRRLDLGTAR</sequence>
<dbReference type="RefSeq" id="WP_336545437.1">
    <property type="nucleotide sequence ID" value="NZ_JBBBDM010000005.1"/>
</dbReference>
<evidence type="ECO:0000313" key="4">
    <source>
        <dbReference type="EMBL" id="MEI5687799.1"/>
    </source>
</evidence>
<dbReference type="CDD" id="cd03809">
    <property type="entry name" value="GT4_MtfB-like"/>
    <property type="match status" value="1"/>
</dbReference>
<accession>A0ABU8H438</accession>
<dbReference type="EMBL" id="JBBBDM010000005">
    <property type="protein sequence ID" value="MEI5687799.1"/>
    <property type="molecule type" value="Genomic_DNA"/>
</dbReference>
<feature type="region of interest" description="Disordered" evidence="2">
    <location>
        <begin position="395"/>
        <end position="420"/>
    </location>
</feature>